<dbReference type="PANTHER" id="PTHR33112:SF16">
    <property type="entry name" value="HETEROKARYON INCOMPATIBILITY DOMAIN-CONTAINING PROTEIN"/>
    <property type="match status" value="1"/>
</dbReference>
<proteinExistence type="predicted"/>
<dbReference type="Proteomes" id="UP001396898">
    <property type="component" value="Unassembled WGS sequence"/>
</dbReference>
<comment type="caution">
    <text evidence="2">The sequence shown here is derived from an EMBL/GenBank/DDBJ whole genome shotgun (WGS) entry which is preliminary data.</text>
</comment>
<name>A0ABR1SBK6_9PEZI</name>
<dbReference type="Pfam" id="PF06985">
    <property type="entry name" value="HET"/>
    <property type="match status" value="1"/>
</dbReference>
<reference evidence="2 3" key="1">
    <citation type="submission" date="2023-01" db="EMBL/GenBank/DDBJ databases">
        <title>Analysis of 21 Apiospora genomes using comparative genomics revels a genus with tremendous synthesis potential of carbohydrate active enzymes and secondary metabolites.</title>
        <authorList>
            <person name="Sorensen T."/>
        </authorList>
    </citation>
    <scope>NUCLEOTIDE SEQUENCE [LARGE SCALE GENOMIC DNA]</scope>
    <source>
        <strain evidence="2 3">CBS 20057</strain>
    </source>
</reference>
<dbReference type="InterPro" id="IPR010730">
    <property type="entry name" value="HET"/>
</dbReference>
<keyword evidence="3" id="KW-1185">Reference proteome</keyword>
<dbReference type="PANTHER" id="PTHR33112">
    <property type="entry name" value="DOMAIN PROTEIN, PUTATIVE-RELATED"/>
    <property type="match status" value="1"/>
</dbReference>
<organism evidence="2 3">
    <name type="scientific">Apiospora marii</name>
    <dbReference type="NCBI Taxonomy" id="335849"/>
    <lineage>
        <taxon>Eukaryota</taxon>
        <taxon>Fungi</taxon>
        <taxon>Dikarya</taxon>
        <taxon>Ascomycota</taxon>
        <taxon>Pezizomycotina</taxon>
        <taxon>Sordariomycetes</taxon>
        <taxon>Xylariomycetidae</taxon>
        <taxon>Amphisphaeriales</taxon>
        <taxon>Apiosporaceae</taxon>
        <taxon>Apiospora</taxon>
    </lineage>
</organism>
<evidence type="ECO:0000259" key="1">
    <source>
        <dbReference type="Pfam" id="PF06985"/>
    </source>
</evidence>
<gene>
    <name evidence="2" type="ORF">PG991_006283</name>
</gene>
<feature type="domain" description="Heterokaryon incompatibility" evidence="1">
    <location>
        <begin position="94"/>
        <end position="242"/>
    </location>
</feature>
<accession>A0ABR1SBK6</accession>
<dbReference type="EMBL" id="JAQQWI010000007">
    <property type="protein sequence ID" value="KAK8029227.1"/>
    <property type="molecule type" value="Genomic_DNA"/>
</dbReference>
<evidence type="ECO:0000313" key="2">
    <source>
        <dbReference type="EMBL" id="KAK8029227.1"/>
    </source>
</evidence>
<evidence type="ECO:0000313" key="3">
    <source>
        <dbReference type="Proteomes" id="UP001396898"/>
    </source>
</evidence>
<sequence length="632" mass="70784">MADKFDFFALHDASELQEFLEGAPSRQQSISLTSRLQLAGRWLRECIESHITCSQRRSEAPTRYPKRLLDISAEGVVRLWTTPEGLIPGPRLRYVSLSHCWGPTKIYTLNTGTYEALSDGLPVSKLPKTFQDAIYVARFLGVHNIWIDSLCIFQDSVADWERECVTMLYVYENALFNIAATAADRADAGCLHPRNLDVTEPCIVDTTWGSEYGSQQHVYNRYLFINTLSNEPLGHRAWVVQEVLLAPRVLYLSQEQFFWECHEVIACETYPGGLPPMMRMNWSREPLLSRGGADREKAQKLWQNIVFRFSTCKLTRASDKLVAIYGIVQLMERVLQDSCIVGMWRSALPAQLLWHSGQANFLTKPPTYRAPSWSWASLDGRIHAGGFEQAGVLIEIHEIVGDPFTRALVDQSIWMRLEGHLFGIKSGLLGPKVDGAACPRLELFGLVWEIDRVRFDTSDVAEGIEGMVPILLIQALRVDNRLGLAGIMLQAHDAQHGQETQNEDDKGISRFSRLGLVDLIVRDPRTWEVADVDGSSVPLTTPLQQIHHWPSTMYSSIKIVSLLFLAALGLASPVPDSLRLDNGQETVNAALGTRDRGAVLDARGNLDCKGPAFCEPLGDSRDDAFRQIKPGK</sequence>
<protein>
    <recommendedName>
        <fullName evidence="1">Heterokaryon incompatibility domain-containing protein</fullName>
    </recommendedName>
</protein>